<proteinExistence type="predicted"/>
<accession>A0A841BX85</accession>
<dbReference type="Proteomes" id="UP000587527">
    <property type="component" value="Unassembled WGS sequence"/>
</dbReference>
<sequence>MLYEDLLNDAERQVWNCFARGVEVDLGGGEPAGDGFDPLSWGAEREVRGEVISRLLLGAVDSARGHVPRIFISGARIIGTVDLAGSDVDCQLVLFRCWFDDAVRLGGARLREVRLNGCRAAEINANGLRTEGALKLIGCRMGHLRLYNAHLGDLALTGSTITDHGGPAVSADGLVVEHDVTISDGFTAIGPVSFANARIGGRLVADGSVLRNPGKTALNCSNMQATALHVDSTIDGAVDLRGARISTLHLLPSPAMRNVPMLLNGLTYDDLEPDPPAEPRIAWLRRDPNGYHPQPYEQLAKYFLGLGHDRDARTVLLEKRRARRAVLAQELPLPSWLGWFPRLLIRIPGWFADALAGYGYVPWRAFFWLVAAEALGWWVFRSEPAPDHPSHSPNANAALYALDAILPTSPLGLEELYHPLGGKLVISLLLQGLGWALSFAVLPAATRALSRSDR</sequence>
<evidence type="ECO:0000313" key="2">
    <source>
        <dbReference type="Proteomes" id="UP000587527"/>
    </source>
</evidence>
<gene>
    <name evidence="1" type="ORF">F4553_005138</name>
</gene>
<keyword evidence="2" id="KW-1185">Reference proteome</keyword>
<dbReference type="RefSeq" id="WP_184840028.1">
    <property type="nucleotide sequence ID" value="NZ_JACHMN010000002.1"/>
</dbReference>
<reference evidence="1 2" key="1">
    <citation type="submission" date="2020-08" db="EMBL/GenBank/DDBJ databases">
        <title>Sequencing the genomes of 1000 actinobacteria strains.</title>
        <authorList>
            <person name="Klenk H.-P."/>
        </authorList>
    </citation>
    <scope>NUCLEOTIDE SEQUENCE [LARGE SCALE GENOMIC DNA]</scope>
    <source>
        <strain evidence="1 2">DSM 45362</strain>
    </source>
</reference>
<dbReference type="EMBL" id="JACHMN010000002">
    <property type="protein sequence ID" value="MBB5871759.1"/>
    <property type="molecule type" value="Genomic_DNA"/>
</dbReference>
<dbReference type="AlphaFoldDB" id="A0A841BX85"/>
<comment type="caution">
    <text evidence="1">The sequence shown here is derived from an EMBL/GenBank/DDBJ whole genome shotgun (WGS) entry which is preliminary data.</text>
</comment>
<protein>
    <recommendedName>
        <fullName evidence="3">Oxidoreductase</fullName>
    </recommendedName>
</protein>
<evidence type="ECO:0008006" key="3">
    <source>
        <dbReference type="Google" id="ProtNLM"/>
    </source>
</evidence>
<name>A0A841BX85_9ACTN</name>
<organism evidence="1 2">
    <name type="scientific">Allocatelliglobosispora scoriae</name>
    <dbReference type="NCBI Taxonomy" id="643052"/>
    <lineage>
        <taxon>Bacteria</taxon>
        <taxon>Bacillati</taxon>
        <taxon>Actinomycetota</taxon>
        <taxon>Actinomycetes</taxon>
        <taxon>Micromonosporales</taxon>
        <taxon>Micromonosporaceae</taxon>
        <taxon>Allocatelliglobosispora</taxon>
    </lineage>
</organism>
<evidence type="ECO:0000313" key="1">
    <source>
        <dbReference type="EMBL" id="MBB5871759.1"/>
    </source>
</evidence>